<evidence type="ECO:0000313" key="2">
    <source>
        <dbReference type="WBParaSite" id="PS1159_v2.g10572.t1"/>
    </source>
</evidence>
<organism evidence="1 2">
    <name type="scientific">Panagrolaimus sp. PS1159</name>
    <dbReference type="NCBI Taxonomy" id="55785"/>
    <lineage>
        <taxon>Eukaryota</taxon>
        <taxon>Metazoa</taxon>
        <taxon>Ecdysozoa</taxon>
        <taxon>Nematoda</taxon>
        <taxon>Chromadorea</taxon>
        <taxon>Rhabditida</taxon>
        <taxon>Tylenchina</taxon>
        <taxon>Panagrolaimomorpha</taxon>
        <taxon>Panagrolaimoidea</taxon>
        <taxon>Panagrolaimidae</taxon>
        <taxon>Panagrolaimus</taxon>
    </lineage>
</organism>
<proteinExistence type="predicted"/>
<reference evidence="2" key="1">
    <citation type="submission" date="2022-11" db="UniProtKB">
        <authorList>
            <consortium name="WormBaseParasite"/>
        </authorList>
    </citation>
    <scope>IDENTIFICATION</scope>
</reference>
<name>A0AC35ETS0_9BILA</name>
<protein>
    <submittedName>
        <fullName evidence="2">Uncharacterized protein</fullName>
    </submittedName>
</protein>
<dbReference type="Proteomes" id="UP000887580">
    <property type="component" value="Unplaced"/>
</dbReference>
<dbReference type="WBParaSite" id="PS1159_v2.g10572.t1">
    <property type="protein sequence ID" value="PS1159_v2.g10572.t1"/>
    <property type="gene ID" value="PS1159_v2.g10572"/>
</dbReference>
<sequence>MDQFKDPENPKYRTLFGKCHVSTVTKAISFYYIAALISVCTWFGNFESPETTIFTLIVSCIYFTPFIRINKFQPWALLPLLFLIAFDIVVASLALISTTLTIIFHHNLSHFYPVIVIAPIYICWEAFYFYVTIRYFQYIKEMKLIQQKQNIDAEKVICC</sequence>
<accession>A0AC35ETS0</accession>
<evidence type="ECO:0000313" key="1">
    <source>
        <dbReference type="Proteomes" id="UP000887580"/>
    </source>
</evidence>